<dbReference type="SUPFAM" id="SSF52540">
    <property type="entry name" value="P-loop containing nucleoside triphosphate hydrolases"/>
    <property type="match status" value="1"/>
</dbReference>
<dbReference type="GO" id="GO:0005524">
    <property type="term" value="F:ATP binding"/>
    <property type="evidence" value="ECO:0007669"/>
    <property type="project" value="InterPro"/>
</dbReference>
<name>A0A974NHA7_9GAMM</name>
<dbReference type="InterPro" id="IPR003593">
    <property type="entry name" value="AAA+_ATPase"/>
</dbReference>
<evidence type="ECO:0000259" key="1">
    <source>
        <dbReference type="SMART" id="SM00382"/>
    </source>
</evidence>
<dbReference type="Pfam" id="PF13175">
    <property type="entry name" value="AAA_15"/>
    <property type="match status" value="1"/>
</dbReference>
<dbReference type="InterPro" id="IPR051396">
    <property type="entry name" value="Bact_Antivir_Def_Nuclease"/>
</dbReference>
<accession>A0A974NHA7</accession>
<gene>
    <name evidence="2" type="ORF">JHT90_04880</name>
</gene>
<dbReference type="Gene3D" id="3.40.50.300">
    <property type="entry name" value="P-loop containing nucleotide triphosphate hydrolases"/>
    <property type="match status" value="1"/>
</dbReference>
<dbReference type="GO" id="GO:0016887">
    <property type="term" value="F:ATP hydrolysis activity"/>
    <property type="evidence" value="ECO:0007669"/>
    <property type="project" value="InterPro"/>
</dbReference>
<dbReference type="EMBL" id="CP067393">
    <property type="protein sequence ID" value="QQP86575.1"/>
    <property type="molecule type" value="Genomic_DNA"/>
</dbReference>
<organism evidence="2 3">
    <name type="scientific">Entomomonas asaccharolytica</name>
    <dbReference type="NCBI Taxonomy" id="2785331"/>
    <lineage>
        <taxon>Bacteria</taxon>
        <taxon>Pseudomonadati</taxon>
        <taxon>Pseudomonadota</taxon>
        <taxon>Gammaproteobacteria</taxon>
        <taxon>Pseudomonadales</taxon>
        <taxon>Pseudomonadaceae</taxon>
        <taxon>Entomomonas</taxon>
    </lineage>
</organism>
<sequence>MKKIPKKTKLELYNLLKKEPNAFGDIDTSNDDNIISFLEEIWDLSAIKSMDNRYKNASGEFFQHLINNDDYSYDYLFKERLDLFENEENFIKFIETIISPKFRNSEDEITRYLILINPYLEKHDLSLFLQDYDDENPIYKIGEKDDSKPLDIKQNDIIFYVEKNPKGRSNRISSHTPPTTYPAFVLVSNTGWNDYGVWSSYDLFFYSHPNNNIEYIGETKIIYNKEEETDQYLPNKFTNLDHNFCSLGQSYKYYSKLKELFDKEFHSILYALKDTAFFPDIQDCFECNSNFINSLIRYDNAESLLRIARHKIMGYDLSNLYSFKYTFIPAYSEKGTDIIFDFDDNDNKNEIIPNQIYAIIGKNGTGKTQLISSLPINIAQQNEKLFSPQIPLFSKIISVSYSVFDKFDIPRKSTTFNYHYCGIRKNKDENYTDRGLVLRFHNTWKKIENFGRIDKWRKILLTFVDQDLIDLFLIKIEEIDDFDDNNIQNLNNYEVKIKGFNEIKDKLSSGQTIMLYIITEIIANIRYNSLLLYDEPETHLHPNAITELMNTIYELVEEFHSFCIITTHSPLVIRELFSKNVYIMERDHNTPSIRRIAMESFGENIGILTEEIFGNKGIPKQYKKIIERLVNSGKNYEDIVSLLEHDNVPLSLNARIYIKSLIN</sequence>
<dbReference type="PANTHER" id="PTHR43581:SF3">
    <property type="entry name" value="AAA+ ATPASE DOMAIN-CONTAINING PROTEIN"/>
    <property type="match status" value="1"/>
</dbReference>
<evidence type="ECO:0000313" key="3">
    <source>
        <dbReference type="Proteomes" id="UP000595278"/>
    </source>
</evidence>
<dbReference type="CDD" id="cd00267">
    <property type="entry name" value="ABC_ATPase"/>
    <property type="match status" value="1"/>
</dbReference>
<dbReference type="InterPro" id="IPR041685">
    <property type="entry name" value="AAA_GajA/Old/RecF-like"/>
</dbReference>
<dbReference type="KEGG" id="eaz:JHT90_04880"/>
<evidence type="ECO:0000313" key="2">
    <source>
        <dbReference type="EMBL" id="QQP86575.1"/>
    </source>
</evidence>
<dbReference type="PANTHER" id="PTHR43581">
    <property type="entry name" value="ATP/GTP PHOSPHATASE"/>
    <property type="match status" value="1"/>
</dbReference>
<dbReference type="AlphaFoldDB" id="A0A974NHA7"/>
<reference evidence="2 3" key="1">
    <citation type="submission" date="2021-01" db="EMBL/GenBank/DDBJ databases">
        <title>Entomomonas sp. F2A isolated from a house cricket (Acheta domesticus).</title>
        <authorList>
            <person name="Spergser J."/>
            <person name="Busse H.-J."/>
        </authorList>
    </citation>
    <scope>NUCLEOTIDE SEQUENCE [LARGE SCALE GENOMIC DNA]</scope>
    <source>
        <strain evidence="2 3">F2A</strain>
    </source>
</reference>
<dbReference type="RefSeq" id="WP_201094777.1">
    <property type="nucleotide sequence ID" value="NZ_CP067393.1"/>
</dbReference>
<protein>
    <submittedName>
        <fullName evidence="2">AAA family ATPase</fullName>
    </submittedName>
</protein>
<dbReference type="Proteomes" id="UP000595278">
    <property type="component" value="Chromosome"/>
</dbReference>
<dbReference type="InterPro" id="IPR041427">
    <property type="entry name" value="AbiJ-NTD3"/>
</dbReference>
<dbReference type="Pfam" id="PF18860">
    <property type="entry name" value="AbiJ_NTD3"/>
    <property type="match status" value="1"/>
</dbReference>
<proteinExistence type="predicted"/>
<keyword evidence="3" id="KW-1185">Reference proteome</keyword>
<dbReference type="InterPro" id="IPR027417">
    <property type="entry name" value="P-loop_NTPase"/>
</dbReference>
<dbReference type="SMART" id="SM00382">
    <property type="entry name" value="AAA"/>
    <property type="match status" value="1"/>
</dbReference>
<feature type="domain" description="AAA+ ATPase" evidence="1">
    <location>
        <begin position="353"/>
        <end position="588"/>
    </location>
</feature>